<organism evidence="2 3">
    <name type="scientific">Paenibacillus filicis</name>
    <dbReference type="NCBI Taxonomy" id="669464"/>
    <lineage>
        <taxon>Bacteria</taxon>
        <taxon>Bacillati</taxon>
        <taxon>Bacillota</taxon>
        <taxon>Bacilli</taxon>
        <taxon>Bacillales</taxon>
        <taxon>Paenibacillaceae</taxon>
        <taxon>Paenibacillus</taxon>
    </lineage>
</organism>
<dbReference type="EMBL" id="JBBPCC010000004">
    <property type="protein sequence ID" value="MEK8128086.1"/>
    <property type="molecule type" value="Genomic_DNA"/>
</dbReference>
<sequence length="41" mass="4047">MGVGGVGCGVGGVGGFHTSTAVILVLYILLVIILSAGIFWV</sequence>
<proteinExistence type="predicted"/>
<keyword evidence="1" id="KW-0472">Membrane</keyword>
<evidence type="ECO:0000256" key="1">
    <source>
        <dbReference type="SAM" id="Phobius"/>
    </source>
</evidence>
<evidence type="ECO:0000313" key="3">
    <source>
        <dbReference type="Proteomes" id="UP001469365"/>
    </source>
</evidence>
<accession>A0ABU9DIM0</accession>
<gene>
    <name evidence="2" type="ORF">WMW72_09245</name>
</gene>
<dbReference type="Proteomes" id="UP001469365">
    <property type="component" value="Unassembled WGS sequence"/>
</dbReference>
<evidence type="ECO:0000313" key="2">
    <source>
        <dbReference type="EMBL" id="MEK8128086.1"/>
    </source>
</evidence>
<reference evidence="2 3" key="1">
    <citation type="submission" date="2024-04" db="EMBL/GenBank/DDBJ databases">
        <title>draft genome sequnece of Paenibacillus filicis.</title>
        <authorList>
            <person name="Kim D.-U."/>
        </authorList>
    </citation>
    <scope>NUCLEOTIDE SEQUENCE [LARGE SCALE GENOMIC DNA]</scope>
    <source>
        <strain evidence="2 3">KACC14197</strain>
    </source>
</reference>
<keyword evidence="3" id="KW-1185">Reference proteome</keyword>
<protein>
    <submittedName>
        <fullName evidence="2">YjcZ family sporulation protein</fullName>
    </submittedName>
</protein>
<dbReference type="RefSeq" id="WP_341415145.1">
    <property type="nucleotide sequence ID" value="NZ_JBBPCC010000004.1"/>
</dbReference>
<comment type="caution">
    <text evidence="2">The sequence shown here is derived from an EMBL/GenBank/DDBJ whole genome shotgun (WGS) entry which is preliminary data.</text>
</comment>
<name>A0ABU9DIM0_9BACL</name>
<keyword evidence="1" id="KW-1133">Transmembrane helix</keyword>
<feature type="transmembrane region" description="Helical" evidence="1">
    <location>
        <begin position="20"/>
        <end position="40"/>
    </location>
</feature>
<keyword evidence="1" id="KW-0812">Transmembrane</keyword>